<reference evidence="2 3" key="1">
    <citation type="journal article" date="2016" name="Genome Announc.">
        <title>First Complete Genome Sequence of a Subdivision 6 Acidobacterium Strain.</title>
        <authorList>
            <person name="Huang S."/>
            <person name="Vieira S."/>
            <person name="Bunk B."/>
            <person name="Riedel T."/>
            <person name="Sproer C."/>
            <person name="Overmann J."/>
        </authorList>
    </citation>
    <scope>NUCLEOTIDE SEQUENCE [LARGE SCALE GENOMIC DNA]</scope>
    <source>
        <strain evidence="3">DSM 100886 HEG_-6_39</strain>
    </source>
</reference>
<keyword evidence="3" id="KW-1185">Reference proteome</keyword>
<keyword evidence="2" id="KW-0645">Protease</keyword>
<dbReference type="InterPro" id="IPR007484">
    <property type="entry name" value="Peptidase_M28"/>
</dbReference>
<evidence type="ECO:0000313" key="3">
    <source>
        <dbReference type="Proteomes" id="UP000076079"/>
    </source>
</evidence>
<dbReference type="KEGG" id="abac:LuPra_02293"/>
<dbReference type="SUPFAM" id="SSF52025">
    <property type="entry name" value="PA domain"/>
    <property type="match status" value="1"/>
</dbReference>
<name>A0A143PKH1_LUTPR</name>
<dbReference type="GO" id="GO:0004177">
    <property type="term" value="F:aminopeptidase activity"/>
    <property type="evidence" value="ECO:0007669"/>
    <property type="project" value="UniProtKB-KW"/>
</dbReference>
<dbReference type="EMBL" id="CP015136">
    <property type="protein sequence ID" value="AMY09082.1"/>
    <property type="molecule type" value="Genomic_DNA"/>
</dbReference>
<dbReference type="Gene3D" id="3.40.630.10">
    <property type="entry name" value="Zn peptidases"/>
    <property type="match status" value="1"/>
</dbReference>
<protein>
    <submittedName>
        <fullName evidence="2">Arginyl aminopeptidase</fullName>
        <ecNumber evidence="2">3.4.11.6</ecNumber>
    </submittedName>
</protein>
<dbReference type="InterPro" id="IPR046450">
    <property type="entry name" value="PA_dom_sf"/>
</dbReference>
<dbReference type="PANTHER" id="PTHR12147">
    <property type="entry name" value="METALLOPEPTIDASE M28 FAMILY MEMBER"/>
    <property type="match status" value="1"/>
</dbReference>
<sequence>MPIVLALALTPLLAQESSPRQSSRERMGADLEFLTSPPVDGRASLTQGADAAAWFLATELRKAGLAPADGATYLQRFDLVAVRLDRDRSSVVVRQAGDQQRFAPVAVFFPDPTREIDLALDVVFAGYGVTAPEFGYDDYAGMDVRGKAVLVFDHEPQEGDPAAAFHGTGLTLHAGVWTKTWNAQQHGAAALLVVTEPVNAHRSSPRPADRANAPPQALATSELRIPRVIVPADVATTLLKGTGHTPADWQRRIDTAMRPASQSLDGVTVALLAVNETSRVQASWNVAGLLPGSDPSLRDETILVTSHYDHLGSQGGKTYPGANDNGSGTVAMVEVARLLARTRPARSVLFVSFGSEEQLMLGSYHYVAHPLRPLATTRAVINLDMIGRNEEHTPESLGAYEITAGRSDQLNLVGAAYSPELAALLRHESTGAGLALSDKFDHDSSMRTLFRCDHLPFLQKGIPAVWLFGGFHPGYHEPVDTIDRLDFDKMARVVRLTVDAVRALASTATPPRFRYPAGGGNEGVPE</sequence>
<keyword evidence="2" id="KW-0378">Hydrolase</keyword>
<dbReference type="Gene3D" id="3.50.30.30">
    <property type="match status" value="1"/>
</dbReference>
<proteinExistence type="predicted"/>
<accession>A0A143PKH1</accession>
<feature type="domain" description="Peptidase M28" evidence="1">
    <location>
        <begin position="285"/>
        <end position="498"/>
    </location>
</feature>
<evidence type="ECO:0000313" key="2">
    <source>
        <dbReference type="EMBL" id="AMY09082.1"/>
    </source>
</evidence>
<evidence type="ECO:0000259" key="1">
    <source>
        <dbReference type="Pfam" id="PF04389"/>
    </source>
</evidence>
<organism evidence="2 3">
    <name type="scientific">Luteitalea pratensis</name>
    <dbReference type="NCBI Taxonomy" id="1855912"/>
    <lineage>
        <taxon>Bacteria</taxon>
        <taxon>Pseudomonadati</taxon>
        <taxon>Acidobacteriota</taxon>
        <taxon>Vicinamibacteria</taxon>
        <taxon>Vicinamibacterales</taxon>
        <taxon>Vicinamibacteraceae</taxon>
        <taxon>Luteitalea</taxon>
    </lineage>
</organism>
<dbReference type="EC" id="3.4.11.6" evidence="2"/>
<dbReference type="PANTHER" id="PTHR12147:SF26">
    <property type="entry name" value="PEPTIDASE M28 DOMAIN-CONTAINING PROTEIN"/>
    <property type="match status" value="1"/>
</dbReference>
<dbReference type="STRING" id="1855912.LuPra_02293"/>
<dbReference type="GO" id="GO:0008235">
    <property type="term" value="F:metalloexopeptidase activity"/>
    <property type="evidence" value="ECO:0007669"/>
    <property type="project" value="InterPro"/>
</dbReference>
<reference evidence="3" key="2">
    <citation type="submission" date="2016-04" db="EMBL/GenBank/DDBJ databases">
        <title>First Complete Genome Sequence of a Subdivision 6 Acidobacterium.</title>
        <authorList>
            <person name="Huang S."/>
            <person name="Vieira S."/>
            <person name="Bunk B."/>
            <person name="Riedel T."/>
            <person name="Sproeer C."/>
            <person name="Overmann J."/>
        </authorList>
    </citation>
    <scope>NUCLEOTIDE SEQUENCE [LARGE SCALE GENOMIC DNA]</scope>
    <source>
        <strain evidence="3">DSM 100886 HEG_-6_39</strain>
    </source>
</reference>
<dbReference type="GO" id="GO:0006508">
    <property type="term" value="P:proteolysis"/>
    <property type="evidence" value="ECO:0007669"/>
    <property type="project" value="InterPro"/>
</dbReference>
<gene>
    <name evidence="2" type="primary">ywaD_2</name>
    <name evidence="2" type="ORF">LuPra_02293</name>
</gene>
<dbReference type="SUPFAM" id="SSF53187">
    <property type="entry name" value="Zn-dependent exopeptidases"/>
    <property type="match status" value="1"/>
</dbReference>
<dbReference type="InterPro" id="IPR045175">
    <property type="entry name" value="M28_fam"/>
</dbReference>
<keyword evidence="2" id="KW-0031">Aminopeptidase</keyword>
<dbReference type="Proteomes" id="UP000076079">
    <property type="component" value="Chromosome"/>
</dbReference>
<dbReference type="Pfam" id="PF04389">
    <property type="entry name" value="Peptidase_M28"/>
    <property type="match status" value="1"/>
</dbReference>
<dbReference type="PATRIC" id="fig|1813736.3.peg.2406"/>
<dbReference type="AlphaFoldDB" id="A0A143PKH1"/>